<proteinExistence type="predicted"/>
<evidence type="ECO:0000256" key="1">
    <source>
        <dbReference type="SAM" id="MobiDB-lite"/>
    </source>
</evidence>
<accession>A0A8T0QWI1</accession>
<evidence type="ECO:0000313" key="2">
    <source>
        <dbReference type="EMBL" id="KAG2577612.1"/>
    </source>
</evidence>
<protein>
    <submittedName>
        <fullName evidence="2">Uncharacterized protein</fullName>
    </submittedName>
</protein>
<evidence type="ECO:0000313" key="3">
    <source>
        <dbReference type="Proteomes" id="UP000823388"/>
    </source>
</evidence>
<name>A0A8T0QWI1_PANVG</name>
<dbReference type="Proteomes" id="UP000823388">
    <property type="component" value="Chromosome 6N"/>
</dbReference>
<comment type="caution">
    <text evidence="2">The sequence shown here is derived from an EMBL/GenBank/DDBJ whole genome shotgun (WGS) entry which is preliminary data.</text>
</comment>
<dbReference type="AlphaFoldDB" id="A0A8T0QWI1"/>
<keyword evidence="3" id="KW-1185">Reference proteome</keyword>
<feature type="region of interest" description="Disordered" evidence="1">
    <location>
        <begin position="1"/>
        <end position="108"/>
    </location>
</feature>
<feature type="compositionally biased region" description="Low complexity" evidence="1">
    <location>
        <begin position="48"/>
        <end position="57"/>
    </location>
</feature>
<dbReference type="EMBL" id="CM029048">
    <property type="protein sequence ID" value="KAG2577612.1"/>
    <property type="molecule type" value="Genomic_DNA"/>
</dbReference>
<reference evidence="2" key="1">
    <citation type="submission" date="2020-05" db="EMBL/GenBank/DDBJ databases">
        <title>WGS assembly of Panicum virgatum.</title>
        <authorList>
            <person name="Lovell J.T."/>
            <person name="Jenkins J."/>
            <person name="Shu S."/>
            <person name="Juenger T.E."/>
            <person name="Schmutz J."/>
        </authorList>
    </citation>
    <scope>NUCLEOTIDE SEQUENCE</scope>
    <source>
        <strain evidence="2">AP13</strain>
    </source>
</reference>
<organism evidence="2 3">
    <name type="scientific">Panicum virgatum</name>
    <name type="common">Blackwell switchgrass</name>
    <dbReference type="NCBI Taxonomy" id="38727"/>
    <lineage>
        <taxon>Eukaryota</taxon>
        <taxon>Viridiplantae</taxon>
        <taxon>Streptophyta</taxon>
        <taxon>Embryophyta</taxon>
        <taxon>Tracheophyta</taxon>
        <taxon>Spermatophyta</taxon>
        <taxon>Magnoliopsida</taxon>
        <taxon>Liliopsida</taxon>
        <taxon>Poales</taxon>
        <taxon>Poaceae</taxon>
        <taxon>PACMAD clade</taxon>
        <taxon>Panicoideae</taxon>
        <taxon>Panicodae</taxon>
        <taxon>Paniceae</taxon>
        <taxon>Panicinae</taxon>
        <taxon>Panicum</taxon>
        <taxon>Panicum sect. Hiantes</taxon>
    </lineage>
</organism>
<gene>
    <name evidence="2" type="ORF">PVAP13_6NG192312</name>
</gene>
<feature type="compositionally biased region" description="Basic and acidic residues" evidence="1">
    <location>
        <begin position="32"/>
        <end position="47"/>
    </location>
</feature>
<sequence>MAAAAYPHSRAIQGRPCTAGSRGKPLRRRLPYHPDEDIRPHELRRGSSELPHSRSSPSGPPWCLVRVSSRSDFGSAPDHPTVVAPSPIHGPQPRAAPPCRHRSLPQMPPHPPILVLHHPPDVRPTSCCAAVCERWYVSSPASPRVLEID</sequence>